<dbReference type="AlphaFoldDB" id="A0A5J9T124"/>
<feature type="domain" description="BTB" evidence="2">
    <location>
        <begin position="16"/>
        <end position="89"/>
    </location>
</feature>
<dbReference type="EMBL" id="RWGY01000051">
    <property type="protein sequence ID" value="TVU04982.1"/>
    <property type="molecule type" value="Genomic_DNA"/>
</dbReference>
<dbReference type="Gramene" id="TVU04982">
    <property type="protein sequence ID" value="TVU04982"/>
    <property type="gene ID" value="EJB05_48129"/>
</dbReference>
<sequence>MRALRVLPKSPWLPAAAVRTTAGNTGNTGDRETFFAHQAVLAAHSPFFKSQLRKADTNNMDGIALHGVEPDTFRVLLRFMYTDTLPGDDEES</sequence>
<reference evidence="3 4" key="1">
    <citation type="journal article" date="2019" name="Sci. Rep.">
        <title>A high-quality genome of Eragrostis curvula grass provides insights into Poaceae evolution and supports new strategies to enhance forage quality.</title>
        <authorList>
            <person name="Carballo J."/>
            <person name="Santos B.A.C.M."/>
            <person name="Zappacosta D."/>
            <person name="Garbus I."/>
            <person name="Selva J.P."/>
            <person name="Gallo C.A."/>
            <person name="Diaz A."/>
            <person name="Albertini E."/>
            <person name="Caccamo M."/>
            <person name="Echenique V."/>
        </authorList>
    </citation>
    <scope>NUCLEOTIDE SEQUENCE [LARGE SCALE GENOMIC DNA]</scope>
    <source>
        <strain evidence="4">cv. Victoria</strain>
        <tissue evidence="3">Leaf</tissue>
    </source>
</reference>
<gene>
    <name evidence="3" type="ORF">EJB05_48129</name>
</gene>
<dbReference type="PANTHER" id="PTHR24413">
    <property type="entry name" value="SPECKLE-TYPE POZ PROTEIN"/>
    <property type="match status" value="1"/>
</dbReference>
<comment type="pathway">
    <text evidence="1">Protein modification; protein ubiquitination.</text>
</comment>
<evidence type="ECO:0000313" key="4">
    <source>
        <dbReference type="Proteomes" id="UP000324897"/>
    </source>
</evidence>
<evidence type="ECO:0000256" key="1">
    <source>
        <dbReference type="ARBA" id="ARBA00004906"/>
    </source>
</evidence>
<dbReference type="Proteomes" id="UP000324897">
    <property type="component" value="Unassembled WGS sequence"/>
</dbReference>
<name>A0A5J9T124_9POAL</name>
<dbReference type="InterPro" id="IPR011333">
    <property type="entry name" value="SKP1/BTB/POZ_sf"/>
</dbReference>
<dbReference type="Pfam" id="PF00651">
    <property type="entry name" value="BTB"/>
    <property type="match status" value="1"/>
</dbReference>
<dbReference type="InterPro" id="IPR000210">
    <property type="entry name" value="BTB/POZ_dom"/>
</dbReference>
<dbReference type="PROSITE" id="PS50097">
    <property type="entry name" value="BTB"/>
    <property type="match status" value="1"/>
</dbReference>
<dbReference type="SUPFAM" id="SSF54695">
    <property type="entry name" value="POZ domain"/>
    <property type="match status" value="1"/>
</dbReference>
<feature type="non-terminal residue" evidence="3">
    <location>
        <position position="1"/>
    </location>
</feature>
<dbReference type="OrthoDB" id="546239at2759"/>
<evidence type="ECO:0000259" key="2">
    <source>
        <dbReference type="PROSITE" id="PS50097"/>
    </source>
</evidence>
<protein>
    <recommendedName>
        <fullName evidence="2">BTB domain-containing protein</fullName>
    </recommendedName>
</protein>
<organism evidence="3 4">
    <name type="scientific">Eragrostis curvula</name>
    <name type="common">weeping love grass</name>
    <dbReference type="NCBI Taxonomy" id="38414"/>
    <lineage>
        <taxon>Eukaryota</taxon>
        <taxon>Viridiplantae</taxon>
        <taxon>Streptophyta</taxon>
        <taxon>Embryophyta</taxon>
        <taxon>Tracheophyta</taxon>
        <taxon>Spermatophyta</taxon>
        <taxon>Magnoliopsida</taxon>
        <taxon>Liliopsida</taxon>
        <taxon>Poales</taxon>
        <taxon>Poaceae</taxon>
        <taxon>PACMAD clade</taxon>
        <taxon>Chloridoideae</taxon>
        <taxon>Eragrostideae</taxon>
        <taxon>Eragrostidinae</taxon>
        <taxon>Eragrostis</taxon>
    </lineage>
</organism>
<dbReference type="Gene3D" id="3.30.710.10">
    <property type="entry name" value="Potassium Channel Kv1.1, Chain A"/>
    <property type="match status" value="1"/>
</dbReference>
<evidence type="ECO:0000313" key="3">
    <source>
        <dbReference type="EMBL" id="TVU04982.1"/>
    </source>
</evidence>
<proteinExistence type="predicted"/>
<keyword evidence="4" id="KW-1185">Reference proteome</keyword>
<comment type="caution">
    <text evidence="3">The sequence shown here is derived from an EMBL/GenBank/DDBJ whole genome shotgun (WGS) entry which is preliminary data.</text>
</comment>
<accession>A0A5J9T124</accession>